<dbReference type="PANTHER" id="PTHR45527:SF1">
    <property type="entry name" value="FATTY ACID SYNTHASE"/>
    <property type="match status" value="1"/>
</dbReference>
<feature type="domain" description="Carrier" evidence="4">
    <location>
        <begin position="1589"/>
        <end position="1664"/>
    </location>
</feature>
<sequence>MIVGSVHESFEEQAKRSPEAEAVRCVGRGLTYRELNERANRLAHRLIAAGAGPERPVLVLVDRTVELAVGLLATLKAGSFYLPLTTAFPQDRMQWIADESRAPVLLADTVTRDRWLPRTPTTVLLDRPDDVADFPDTDPDVPAHLDQLAYVMYTSGSTGAPKGVAISHQNIVDLVNDSMFTVPGAHDRVLLVASYAFDPSTYSFWYPLLHGGTVVIAAEDELSVDRLADLFGAERITGVDITAGLFRVVAEEHPECFDGVREIITGGDVTSATAVRRVLECCPDITIRCAYGPTETTLFATQSPWTRAASVPDRVPIGRPLDGMRAHVLGDDLAEVPAGQAGELYLAGAGLARGYFDRPDLSAERFVADPFGPPGSRMYRSGDIARRKPDGLLEFVGRVDNQVKIRGYRIEPGEVEAALAALPGVRQAAVAVREDVPGDKRLVAYAVPDEDTAIAGTAIEGTAIEDTAIEVDALRDGLAQRLPAYMVPSAIVVIDRLPLTANHKVDYRALPAPTTVRQAGQRASTAREERLCVLLGEILGVPDVGVDDDFFDLGGHSLHATRLVSRIRAEFDVDLAVRAVFGSPTVAGLAELIDEAPAARPAVRPMPRPEVVPLSPAQYRLWFLSRLEGGSAAYNLPIAVRLRGQLDRAALEAALGDLFARHEGLRTVFPERDGEPHQVVLPVDRVRPALPVERPEDVDAALRDAGRTPFDPATDPPMRPRLFATAPDEHVLLLTMNHIGSDGWSMEPLTRDLREAYEARLAGRSPDWSPLPVQYADYTLWQRAMLGDAHDPGSVAAQQLGFWQATLAGAPEELELPVDHPRPAVAGHGGDSVPVTVEPELHEAVVALARSSGATVFMVLQAALAGLLTKLGAGTDIPIGSTIAGRTDKALDNLIGFFVNTLVLRTDASGDPAFRALLGRVRDTDLAAYENQDVPFEQVVEAVNPNRSPARQPLFQVMLVLERPNGYQFSLPGVTAETEELGTDTAKFDLLFSFTERYGVDGAASGITGRLEFATDLFEPATATLLSERLLTLLAGAVAAPDAPLSEVGMFLDGERARLLTGWNATRAELPGGHLPELIEAQVARTPTALAVSAPDGTLSYAELNERANRLAHLLLAHGVGPGCHVAVVLPRDTRLIVAFLAILKAGAAYLPIDPEYPRDRVHYILGDARPAIALTSEAIDVPLPGNVITIDDAEVRRRLANEMPAHNPCDTDRPVPLSAEAPGYIVYTSGSTGRPKGVVLPVRVLHNLLAWNASIFPGEAGSRVSQFSAVGFDASEHEFLTALLNGKALCVPDEETRLDPPRLAAWLDRERITEFFAPDLVIAAVYEAAREQGLRLDALRHVLQAGEALQLTADVREFHAARPELLLHNHYGPSETHVVTGATLPADVTTWPVTAPLGGPIWNTRTYVLDDRLRPVPIGVTGELYLAGDCLAHGYLNRPDLTAQRFVADPFGTPGTRMYRSGDLVRWRPDGTLEFLGRADDQVKIRGIRLELGEINSLIMDHPGVARAAALVREDRPGDKRLVAYVVPASAENPPSTDALRRHAAASLPSAVVPSAFVVLDSLPLTSNGKLDHRALPAPSYAGSSVTAPRTATEQVLCGLFAEILGARDVGIDDGFFDLGGHSLLVTRLANRVRSTLGPELPIGTVFEAPTARELAMRLDDEASRTRTRLEARPRPQRVPLSYAQQRLWFLNQLEGPSATYNLPVTYRITGAIDADALAHAINDLVDRHEILRTVYREVDGRPEQVVRPSGTMPLRRLSCTEPELPDVLRRVGAHAFDLGAEPPFRVSLISLGPTDHVLMTLLHHIAGDAVSMRPFGDDLGAAYRARSAGQAPRWEPLPVQYADYALWQREVLGDQDDPGSPLGVQLAFWRNALKGLPDELGFPTDRPRPAIASQRGEVFDTELGADLHAALGELARTTGTTLSMVVHAALATVLTRLGAGTDIPIGTPVAGRTDEALDDLLGCFVNTIVLRTDTSGDPSFRDLLARVRDAGLAAYGHQDVPFERVVEALNPPRSPGRHPLFQIMLQVGRDEGTELTLPDATVTRLVTSLDVARFDLSMNFQAAVADDGRPGPIRVLVAFAVDLFDGPTVQAMFDRLVRVLRSVAADPSRHLSAIDILGDRERGQLTAQGTGRPSDVGTFHEPSLQEAFRRQAARTPDAEAVRCAGRALTYRELDERSNRLAHRLIAAGAGPERPVAVFMDRTVDLMVGLTAILKSGACYLPLHHAYPPERMRWILDESQAPILLTDQAMSDHDLPEAQIVIRADEEDANAAFPATDPGVRGHREQLAYVMYTSGSTGKPKGVAVTHQDVFELLADSIFTSREAYERVLLVLPYEFDPSTYSFWCPLLRGGTVVIAPESDLTVERMARVMKAERITAVDVTAGLFRVIAEERPDSFTGVPLVLSGGDVASPVAVRRVLDHSPGTVVRNTYGPTETTLFATSVLWTSSADVPAPVPIGRPLDGMVAYVLDDALTPAPTRVTGELYLAGTGVARGYLNRPDLTAERFVANPFGPPGSRMYRTGDLVRWTPGGLLDFVGRADAQVKIRGFRIEPPEIEAVLGADPDVREVAVVAREDGPDGKRLAAYVVADEGIDLPALERRARAILPEYMIPAAFVRLDGLPLTPNNKVDVKALPAPGTARQEDMRPPRGPAEATLRDLFADVLEAPEIGIDDNFFELGGHSLLATRLISRIRAALGADLPVRAIFEAPTVALLAERIDHGTETNALDVLLALRADGSRRPLFCVHPAVGLSWCYSGLLAHLDRDQPVFGLQARGFRDPGATSPRFDDLVADYVAQIRSVQPHGPYALLGWSFGGTTAHAMAARLQQEGEEVGFLAVLDGYPSTHDRHRAQLTYDDPQLWSLIGESIGYDPTSPDSPLAGLGETGLDALAKVFVDLSNLRGEHTSGTFDGTMLLFSATADRLGPPASDLWKPHVTGDVEVHEIDCSHGTMTQPRPLAAIARIVARRLNDLATGV</sequence>
<proteinExistence type="predicted"/>
<feature type="domain" description="Carrier" evidence="4">
    <location>
        <begin position="2646"/>
        <end position="2721"/>
    </location>
</feature>
<dbReference type="Gene3D" id="3.30.559.10">
    <property type="entry name" value="Chloramphenicol acetyltransferase-like domain"/>
    <property type="match status" value="2"/>
</dbReference>
<comment type="cofactor">
    <cofactor evidence="1">
        <name>pantetheine 4'-phosphate</name>
        <dbReference type="ChEBI" id="CHEBI:47942"/>
    </cofactor>
</comment>
<dbReference type="NCBIfam" id="TIGR01733">
    <property type="entry name" value="AA-adenyl-dom"/>
    <property type="match status" value="3"/>
</dbReference>
<dbReference type="PANTHER" id="PTHR45527">
    <property type="entry name" value="NONRIBOSOMAL PEPTIDE SYNTHETASE"/>
    <property type="match status" value="1"/>
</dbReference>
<dbReference type="Pfam" id="PF00501">
    <property type="entry name" value="AMP-binding"/>
    <property type="match status" value="3"/>
</dbReference>
<reference evidence="6" key="1">
    <citation type="journal article" date="2019" name="Int. J. Syst. Evol. Microbiol.">
        <title>The Global Catalogue of Microorganisms (GCM) 10K type strain sequencing project: providing services to taxonomists for standard genome sequencing and annotation.</title>
        <authorList>
            <consortium name="The Broad Institute Genomics Platform"/>
            <consortium name="The Broad Institute Genome Sequencing Center for Infectious Disease"/>
            <person name="Wu L."/>
            <person name="Ma J."/>
        </authorList>
    </citation>
    <scope>NUCLEOTIDE SEQUENCE [LARGE SCALE GENOMIC DNA]</scope>
    <source>
        <strain evidence="6">JCM 17440</strain>
    </source>
</reference>
<dbReference type="CDD" id="cd19540">
    <property type="entry name" value="LCL_NRPS-like"/>
    <property type="match status" value="2"/>
</dbReference>
<dbReference type="Pfam" id="PF00550">
    <property type="entry name" value="PP-binding"/>
    <property type="match status" value="3"/>
</dbReference>
<dbReference type="Gene3D" id="3.30.559.30">
    <property type="entry name" value="Nonribosomal peptide synthetase, condensation domain"/>
    <property type="match status" value="2"/>
</dbReference>
<dbReference type="SMART" id="SM00824">
    <property type="entry name" value="PKS_TE"/>
    <property type="match status" value="1"/>
</dbReference>
<dbReference type="PROSITE" id="PS00012">
    <property type="entry name" value="PHOSPHOPANTETHEINE"/>
    <property type="match status" value="3"/>
</dbReference>
<dbReference type="SUPFAM" id="SSF47336">
    <property type="entry name" value="ACP-like"/>
    <property type="match status" value="3"/>
</dbReference>
<evidence type="ECO:0000256" key="2">
    <source>
        <dbReference type="ARBA" id="ARBA00022450"/>
    </source>
</evidence>
<evidence type="ECO:0000259" key="4">
    <source>
        <dbReference type="PROSITE" id="PS50075"/>
    </source>
</evidence>
<dbReference type="InterPro" id="IPR010071">
    <property type="entry name" value="AA_adenyl_dom"/>
</dbReference>
<dbReference type="Gene3D" id="2.30.38.10">
    <property type="entry name" value="Luciferase, Domain 3"/>
    <property type="match status" value="3"/>
</dbReference>
<dbReference type="InterPro" id="IPR001242">
    <property type="entry name" value="Condensation_dom"/>
</dbReference>
<dbReference type="SUPFAM" id="SSF53474">
    <property type="entry name" value="alpha/beta-Hydrolases"/>
    <property type="match status" value="1"/>
</dbReference>
<dbReference type="InterPro" id="IPR036736">
    <property type="entry name" value="ACP-like_sf"/>
</dbReference>
<dbReference type="NCBIfam" id="NF003417">
    <property type="entry name" value="PRK04813.1"/>
    <property type="match status" value="3"/>
</dbReference>
<dbReference type="Pfam" id="PF00668">
    <property type="entry name" value="Condensation"/>
    <property type="match status" value="2"/>
</dbReference>
<dbReference type="InterPro" id="IPR020802">
    <property type="entry name" value="TesA-like"/>
</dbReference>
<dbReference type="InterPro" id="IPR001031">
    <property type="entry name" value="Thioesterase"/>
</dbReference>
<dbReference type="SUPFAM" id="SSF56801">
    <property type="entry name" value="Acetyl-CoA synthetase-like"/>
    <property type="match status" value="3"/>
</dbReference>
<evidence type="ECO:0000313" key="6">
    <source>
        <dbReference type="Proteomes" id="UP001501710"/>
    </source>
</evidence>
<accession>A0ABP8CJC1</accession>
<dbReference type="InterPro" id="IPR009081">
    <property type="entry name" value="PP-bd_ACP"/>
</dbReference>
<name>A0ABP8CJC1_9ACTN</name>
<dbReference type="SUPFAM" id="SSF52777">
    <property type="entry name" value="CoA-dependent acyltransferases"/>
    <property type="match status" value="4"/>
</dbReference>
<dbReference type="Pfam" id="PF13193">
    <property type="entry name" value="AMP-binding_C"/>
    <property type="match status" value="3"/>
</dbReference>
<dbReference type="InterPro" id="IPR006162">
    <property type="entry name" value="Ppantetheine_attach_site"/>
</dbReference>
<dbReference type="EMBL" id="BAABAS010000021">
    <property type="protein sequence ID" value="GAA4240025.1"/>
    <property type="molecule type" value="Genomic_DNA"/>
</dbReference>
<keyword evidence="6" id="KW-1185">Reference proteome</keyword>
<dbReference type="InterPro" id="IPR025110">
    <property type="entry name" value="AMP-bd_C"/>
</dbReference>
<comment type="caution">
    <text evidence="5">The sequence shown here is derived from an EMBL/GenBank/DDBJ whole genome shotgun (WGS) entry which is preliminary data.</text>
</comment>
<dbReference type="Gene3D" id="3.40.50.1820">
    <property type="entry name" value="alpha/beta hydrolase"/>
    <property type="match status" value="1"/>
</dbReference>
<dbReference type="PROSITE" id="PS50075">
    <property type="entry name" value="CARRIER"/>
    <property type="match status" value="3"/>
</dbReference>
<evidence type="ECO:0000256" key="1">
    <source>
        <dbReference type="ARBA" id="ARBA00001957"/>
    </source>
</evidence>
<dbReference type="InterPro" id="IPR000873">
    <property type="entry name" value="AMP-dep_synth/lig_dom"/>
</dbReference>
<dbReference type="Gene3D" id="3.40.50.980">
    <property type="match status" value="6"/>
</dbReference>
<dbReference type="InterPro" id="IPR029058">
    <property type="entry name" value="AB_hydrolase_fold"/>
</dbReference>
<dbReference type="InterPro" id="IPR023213">
    <property type="entry name" value="CAT-like_dom_sf"/>
</dbReference>
<dbReference type="CDD" id="cd12117">
    <property type="entry name" value="A_NRPS_Srf_like"/>
    <property type="match status" value="2"/>
</dbReference>
<dbReference type="PROSITE" id="PS00455">
    <property type="entry name" value="AMP_BINDING"/>
    <property type="match status" value="3"/>
</dbReference>
<keyword evidence="2" id="KW-0596">Phosphopantetheine</keyword>
<protein>
    <recommendedName>
        <fullName evidence="4">Carrier domain-containing protein</fullName>
    </recommendedName>
</protein>
<dbReference type="InterPro" id="IPR020845">
    <property type="entry name" value="AMP-binding_CS"/>
</dbReference>
<dbReference type="Gene3D" id="3.30.300.30">
    <property type="match status" value="3"/>
</dbReference>
<feature type="domain" description="Carrier" evidence="4">
    <location>
        <begin position="522"/>
        <end position="597"/>
    </location>
</feature>
<dbReference type="InterPro" id="IPR045851">
    <property type="entry name" value="AMP-bd_C_sf"/>
</dbReference>
<dbReference type="Proteomes" id="UP001501710">
    <property type="component" value="Unassembled WGS sequence"/>
</dbReference>
<dbReference type="Pfam" id="PF00975">
    <property type="entry name" value="Thioesterase"/>
    <property type="match status" value="1"/>
</dbReference>
<organism evidence="5 6">
    <name type="scientific">Actinomadura meridiana</name>
    <dbReference type="NCBI Taxonomy" id="559626"/>
    <lineage>
        <taxon>Bacteria</taxon>
        <taxon>Bacillati</taxon>
        <taxon>Actinomycetota</taxon>
        <taxon>Actinomycetes</taxon>
        <taxon>Streptosporangiales</taxon>
        <taxon>Thermomonosporaceae</taxon>
        <taxon>Actinomadura</taxon>
    </lineage>
</organism>
<dbReference type="CDD" id="cd17651">
    <property type="entry name" value="A_NRPS_VisG_like"/>
    <property type="match status" value="1"/>
</dbReference>
<evidence type="ECO:0000313" key="5">
    <source>
        <dbReference type="EMBL" id="GAA4240025.1"/>
    </source>
</evidence>
<dbReference type="RefSeq" id="WP_344904391.1">
    <property type="nucleotide sequence ID" value="NZ_BAABAS010000021.1"/>
</dbReference>
<dbReference type="SMART" id="SM00823">
    <property type="entry name" value="PKS_PP"/>
    <property type="match status" value="3"/>
</dbReference>
<gene>
    <name evidence="5" type="ORF">GCM10022254_63190</name>
</gene>
<dbReference type="InterPro" id="IPR020806">
    <property type="entry name" value="PKS_PP-bd"/>
</dbReference>
<dbReference type="Gene3D" id="1.10.1200.10">
    <property type="entry name" value="ACP-like"/>
    <property type="match status" value="2"/>
</dbReference>
<keyword evidence="3" id="KW-0597">Phosphoprotein</keyword>
<evidence type="ECO:0000256" key="3">
    <source>
        <dbReference type="ARBA" id="ARBA00022553"/>
    </source>
</evidence>